<keyword evidence="7" id="KW-1185">Reference proteome</keyword>
<feature type="region of interest" description="Disordered" evidence="4">
    <location>
        <begin position="543"/>
        <end position="571"/>
    </location>
</feature>
<dbReference type="EMBL" id="CM035416">
    <property type="protein sequence ID" value="KAH7425955.1"/>
    <property type="molecule type" value="Genomic_DNA"/>
</dbReference>
<feature type="domain" description="TFIIS N-terminal" evidence="5">
    <location>
        <begin position="137"/>
        <end position="222"/>
    </location>
</feature>
<evidence type="ECO:0000256" key="1">
    <source>
        <dbReference type="ARBA" id="ARBA00004123"/>
    </source>
</evidence>
<dbReference type="EMBL" id="CM035416">
    <property type="protein sequence ID" value="KAH7425952.1"/>
    <property type="molecule type" value="Genomic_DNA"/>
</dbReference>
<comment type="subcellular location">
    <subcellularLocation>
        <location evidence="1 3">Nucleus</location>
    </subcellularLocation>
</comment>
<dbReference type="PANTHER" id="PTHR46548">
    <property type="entry name" value="BAH AND TFIIS DOMAIN-CONTAINING PROTEIN-RELATED"/>
    <property type="match status" value="1"/>
</dbReference>
<feature type="compositionally biased region" description="Basic and acidic residues" evidence="4">
    <location>
        <begin position="438"/>
        <end position="447"/>
    </location>
</feature>
<dbReference type="InterPro" id="IPR035441">
    <property type="entry name" value="TFIIS/LEDGF_dom_sf"/>
</dbReference>
<dbReference type="EMBL" id="CM035416">
    <property type="protein sequence ID" value="KAH7425956.1"/>
    <property type="molecule type" value="Genomic_DNA"/>
</dbReference>
<evidence type="ECO:0000259" key="5">
    <source>
        <dbReference type="PROSITE" id="PS51319"/>
    </source>
</evidence>
<feature type="compositionally biased region" description="Low complexity" evidence="4">
    <location>
        <begin position="547"/>
        <end position="556"/>
    </location>
</feature>
<sequence length="1374" mass="147724">MQVSPSEGSSQRSTHLQSPLRREVVNISQSMQGRVKKRPRSDQNSEVSKREKLSEENDAKRECPMKFTDFASIADRCEGLTNVSLIDQLFQVMLQEQSDNSRRPVETMSRRTLLSKIIAATEKEVCLAHFVQLGGLRILNDWLQEAHKGKLGDGNSKDRDRALEELLLTLLLALGKLPVDLDALRNCIVGKSVNKLRTHKNSEIQKKARELVDLWKERVNAEMKSSDEGKIGTSTACSSRLASDVQNPKMRGPKSNLSSKPVSINSNVAGSKEHSSSVVSSGALIKPLATSLADASPVVKDEKSCSSSQSQNNSQSWCSGSAKGGGSFKDEVKPTSVSMVNRNSESMSRRHANSIKSHSTVILRSPHKDRTAKQKEKPNGTQFSDKGTNEGGQTELNNQRLIVRLPNPGRSPSHSISGESVADGSATSTRGSPPWSLPRHDHTCERNRLPSHAPVNIVDTKCGMSNGADIKEDSNKTAFRISNEEKGCKQSCFEQRWKDAVGKCTRDKILNSINSSHEVPTLDVAQGRGIDLLASVAAGEVIESEKSSSGSSAGEGLPMSLDQTKDASKQGQADMNSNCEVLNEGVQNMCEKLSSLTEESDQLADSPMKGHLPTAETDSPMKGLVPAEEKFSGDGLSTVATQPMPMGHSMLKEASPIAESGIESSICDVEQRDTNSSMRESEILLVASPNHLASRGQSQVARESSFMDEDCRGTEEVAGSCSPVAVTRDLDSRVCYEDDALELARQVAMEVEQEVEKYDKHEVEDVKLANPPINIPHRENSDALSDETTPGRTDAVLLEHKSLPKTTDCIQLSATMEVLTESTTVTTEMGKCISERSSNQDEITHHLSNDVALGQSTMNLVGASKEVSDVKQSVSMISMKDEVVTFTEPAAESKLIHTEKTPTTEGGFSESRGKDRPLFDLNEGLVVDDALQSSSACTSFLPPVPAVPCSDSPSRLASQASSLAAPVAVMAATNGAFIPPSLTRTKSDLGWKGSASTSAFRPAEPRRVHEALQTACDAAIHMHTPTESANESNRKGTRMLDIDLNVADETALEDSLAVANLPMVSEVRYNTSVASRPDLDLNKMDGNDEQKSTPASVSRCSDVDMPRTVPPSAAPRAVLDFDLNDWVGFDEDTCSQPGGPEKPAMPAADGMGHTTDAVRIAPWHSSVSSVPVGMVMPMISSSGRLESSQPLIVNPVSKPPISADRTFGPFSNNLYRGAAVSTSSVPYVGPIPSSFSYGGFTLGAGFPFTSASYNVGSHLGSSVSSPPFLTASPSQIVNAGAVVSAYGRPYIMGSSRDISCIDSNISWARPCLDLNSGPDVSVDALDNRDINRPNAVLNQLSYSQAVSLGGSSKRKEPEGNFDPFRSNFKQVAWK</sequence>
<dbReference type="OMA" id="GHETEEC"/>
<feature type="compositionally biased region" description="Basic and acidic residues" evidence="4">
    <location>
        <begin position="1077"/>
        <end position="1091"/>
    </location>
</feature>
<evidence type="ECO:0000256" key="3">
    <source>
        <dbReference type="PROSITE-ProRule" id="PRU00649"/>
    </source>
</evidence>
<dbReference type="CDD" id="cd00183">
    <property type="entry name" value="TFIIS_I"/>
    <property type="match status" value="1"/>
</dbReference>
<dbReference type="OrthoDB" id="1917005at2759"/>
<dbReference type="EMBL" id="CM035416">
    <property type="protein sequence ID" value="KAH7425954.1"/>
    <property type="molecule type" value="Genomic_DNA"/>
</dbReference>
<evidence type="ECO:0000256" key="2">
    <source>
        <dbReference type="ARBA" id="ARBA00023242"/>
    </source>
</evidence>
<gene>
    <name evidence="6" type="ORF">KP509_11G079200</name>
</gene>
<dbReference type="Gene3D" id="1.20.930.10">
    <property type="entry name" value="Conserved domain common to transcription factors TFIIS, elongin A, CRSP70"/>
    <property type="match status" value="1"/>
</dbReference>
<evidence type="ECO:0000313" key="7">
    <source>
        <dbReference type="Proteomes" id="UP000825935"/>
    </source>
</evidence>
<feature type="compositionally biased region" description="Basic and acidic residues" evidence="4">
    <location>
        <begin position="40"/>
        <end position="60"/>
    </location>
</feature>
<dbReference type="EMBL" id="CM035416">
    <property type="protein sequence ID" value="KAH7425950.1"/>
    <property type="molecule type" value="Genomic_DNA"/>
</dbReference>
<feature type="region of interest" description="Disordered" evidence="4">
    <location>
        <begin position="1"/>
        <end position="60"/>
    </location>
</feature>
<dbReference type="PANTHER" id="PTHR46548:SF1">
    <property type="entry name" value="BAH AND TFIIS DOMAIN-CONTAINING PROTEIN-RELATED"/>
    <property type="match status" value="1"/>
</dbReference>
<dbReference type="SMART" id="SM00509">
    <property type="entry name" value="TFS2N"/>
    <property type="match status" value="1"/>
</dbReference>
<name>A0A8T2TUL9_CERRI</name>
<evidence type="ECO:0000256" key="4">
    <source>
        <dbReference type="SAM" id="MobiDB-lite"/>
    </source>
</evidence>
<feature type="region of interest" description="Disordered" evidence="4">
    <location>
        <begin position="1077"/>
        <end position="1113"/>
    </location>
</feature>
<dbReference type="InterPro" id="IPR003617">
    <property type="entry name" value="TFIIS/CRSP70_N_sub"/>
</dbReference>
<feature type="compositionally biased region" description="Polar residues" evidence="4">
    <location>
        <begin position="232"/>
        <end position="246"/>
    </location>
</feature>
<feature type="compositionally biased region" description="Basic and acidic residues" evidence="4">
    <location>
        <begin position="366"/>
        <end position="378"/>
    </location>
</feature>
<dbReference type="Pfam" id="PF08711">
    <property type="entry name" value="Med26"/>
    <property type="match status" value="1"/>
</dbReference>
<dbReference type="Proteomes" id="UP000825935">
    <property type="component" value="Chromosome 11"/>
</dbReference>
<feature type="compositionally biased region" description="Low complexity" evidence="4">
    <location>
        <begin position="305"/>
        <end position="321"/>
    </location>
</feature>
<protein>
    <recommendedName>
        <fullName evidence="5">TFIIS N-terminal domain-containing protein</fullName>
    </recommendedName>
</protein>
<dbReference type="InterPro" id="IPR017923">
    <property type="entry name" value="TFIIS_N"/>
</dbReference>
<dbReference type="GO" id="GO:0005634">
    <property type="term" value="C:nucleus"/>
    <property type="evidence" value="ECO:0007669"/>
    <property type="project" value="UniProtKB-SubCell"/>
</dbReference>
<dbReference type="EMBL" id="CM035416">
    <property type="protein sequence ID" value="KAH7425953.1"/>
    <property type="molecule type" value="Genomic_DNA"/>
</dbReference>
<keyword evidence="2 3" id="KW-0539">Nucleus</keyword>
<organism evidence="6 7">
    <name type="scientific">Ceratopteris richardii</name>
    <name type="common">Triangle waterfern</name>
    <dbReference type="NCBI Taxonomy" id="49495"/>
    <lineage>
        <taxon>Eukaryota</taxon>
        <taxon>Viridiplantae</taxon>
        <taxon>Streptophyta</taxon>
        <taxon>Embryophyta</taxon>
        <taxon>Tracheophyta</taxon>
        <taxon>Polypodiopsida</taxon>
        <taxon>Polypodiidae</taxon>
        <taxon>Polypodiales</taxon>
        <taxon>Pteridineae</taxon>
        <taxon>Pteridaceae</taxon>
        <taxon>Parkerioideae</taxon>
        <taxon>Ceratopteris</taxon>
    </lineage>
</organism>
<dbReference type="EMBL" id="CM035416">
    <property type="protein sequence ID" value="KAH7425951.1"/>
    <property type="molecule type" value="Genomic_DNA"/>
</dbReference>
<feature type="region of interest" description="Disordered" evidence="4">
    <location>
        <begin position="223"/>
        <end position="280"/>
    </location>
</feature>
<feature type="compositionally biased region" description="Polar residues" evidence="4">
    <location>
        <begin position="255"/>
        <end position="269"/>
    </location>
</feature>
<feature type="compositionally biased region" description="Polar residues" evidence="4">
    <location>
        <begin position="1"/>
        <end position="17"/>
    </location>
</feature>
<comment type="caution">
    <text evidence="6">The sequence shown here is derived from an EMBL/GenBank/DDBJ whole genome shotgun (WGS) entry which is preliminary data.</text>
</comment>
<dbReference type="SUPFAM" id="SSF47676">
    <property type="entry name" value="Conserved domain common to transcription factors TFIIS, elongin A, CRSP70"/>
    <property type="match status" value="1"/>
</dbReference>
<feature type="compositionally biased region" description="Polar residues" evidence="4">
    <location>
        <begin position="335"/>
        <end position="346"/>
    </location>
</feature>
<feature type="region of interest" description="Disordered" evidence="4">
    <location>
        <begin position="596"/>
        <end position="622"/>
    </location>
</feature>
<feature type="compositionally biased region" description="Polar residues" evidence="4">
    <location>
        <begin position="379"/>
        <end position="400"/>
    </location>
</feature>
<accession>A0A8T2TUL9</accession>
<proteinExistence type="predicted"/>
<dbReference type="PROSITE" id="PS51319">
    <property type="entry name" value="TFIIS_N"/>
    <property type="match status" value="1"/>
</dbReference>
<reference evidence="6" key="1">
    <citation type="submission" date="2021-08" db="EMBL/GenBank/DDBJ databases">
        <title>WGS assembly of Ceratopteris richardii.</title>
        <authorList>
            <person name="Marchant D.B."/>
            <person name="Chen G."/>
            <person name="Jenkins J."/>
            <person name="Shu S."/>
            <person name="Leebens-Mack J."/>
            <person name="Grimwood J."/>
            <person name="Schmutz J."/>
            <person name="Soltis P."/>
            <person name="Soltis D."/>
            <person name="Chen Z.-H."/>
        </authorList>
    </citation>
    <scope>NUCLEOTIDE SEQUENCE</scope>
    <source>
        <strain evidence="6">Whitten #5841</strain>
        <tissue evidence="6">Leaf</tissue>
    </source>
</reference>
<feature type="region of interest" description="Disordered" evidence="4">
    <location>
        <begin position="303"/>
        <end position="447"/>
    </location>
</feature>
<dbReference type="EMBL" id="CM035416">
    <property type="protein sequence ID" value="KAH7425957.1"/>
    <property type="molecule type" value="Genomic_DNA"/>
</dbReference>
<evidence type="ECO:0000313" key="6">
    <source>
        <dbReference type="EMBL" id="KAH7425950.1"/>
    </source>
</evidence>